<feature type="non-terminal residue" evidence="3">
    <location>
        <position position="1"/>
    </location>
</feature>
<dbReference type="InterPro" id="IPR050708">
    <property type="entry name" value="T6SS_VgrG/RHS"/>
</dbReference>
<feature type="domain" description="Teneurin-like YD-shell" evidence="2">
    <location>
        <begin position="568"/>
        <end position="663"/>
    </location>
</feature>
<dbReference type="Gene3D" id="2.180.10.10">
    <property type="entry name" value="RHS repeat-associated core"/>
    <property type="match status" value="3"/>
</dbReference>
<dbReference type="InterPro" id="IPR022385">
    <property type="entry name" value="Rhs_assc_core"/>
</dbReference>
<gene>
    <name evidence="3" type="ORF">IFO71_21325</name>
</gene>
<dbReference type="RefSeq" id="WP_192031712.1">
    <property type="nucleotide sequence ID" value="NZ_JACYTR010000118.1"/>
</dbReference>
<evidence type="ECO:0000256" key="1">
    <source>
        <dbReference type="ARBA" id="ARBA00022737"/>
    </source>
</evidence>
<dbReference type="PANTHER" id="PTHR32305:SF15">
    <property type="entry name" value="PROTEIN RHSA-RELATED"/>
    <property type="match status" value="1"/>
</dbReference>
<comment type="caution">
    <text evidence="3">The sequence shown here is derived from an EMBL/GenBank/DDBJ whole genome shotgun (WGS) entry which is preliminary data.</text>
</comment>
<dbReference type="InterPro" id="IPR006530">
    <property type="entry name" value="YD"/>
</dbReference>
<keyword evidence="4" id="KW-1185">Reference proteome</keyword>
<dbReference type="InterPro" id="IPR056823">
    <property type="entry name" value="TEN-like_YD-shell"/>
</dbReference>
<dbReference type="Proteomes" id="UP000613768">
    <property type="component" value="Unassembled WGS sequence"/>
</dbReference>
<evidence type="ECO:0000313" key="3">
    <source>
        <dbReference type="EMBL" id="MBD8528295.1"/>
    </source>
</evidence>
<dbReference type="InterPro" id="IPR031325">
    <property type="entry name" value="RHS_repeat"/>
</dbReference>
<name>A0AAW3ZU71_9GAMM</name>
<dbReference type="Pfam" id="PF05593">
    <property type="entry name" value="RHS_repeat"/>
    <property type="match status" value="3"/>
</dbReference>
<feature type="domain" description="Teneurin-like YD-shell" evidence="2">
    <location>
        <begin position="262"/>
        <end position="360"/>
    </location>
</feature>
<evidence type="ECO:0000259" key="2">
    <source>
        <dbReference type="Pfam" id="PF25023"/>
    </source>
</evidence>
<protein>
    <submittedName>
        <fullName evidence="3">RHS repeat-associated core domain-containing protein</fullName>
    </submittedName>
</protein>
<reference evidence="3 4" key="1">
    <citation type="submission" date="2020-09" db="EMBL/GenBank/DDBJ databases">
        <title>Pseudoxanthomonas sp. CAU 1598 isolated from sand of Yaerae Beach.</title>
        <authorList>
            <person name="Kim W."/>
        </authorList>
    </citation>
    <scope>NUCLEOTIDE SEQUENCE [LARGE SCALE GENOMIC DNA]</scope>
    <source>
        <strain evidence="3 4">CAU 1598</strain>
    </source>
</reference>
<dbReference type="NCBIfam" id="TIGR03696">
    <property type="entry name" value="Rhs_assc_core"/>
    <property type="match status" value="1"/>
</dbReference>
<evidence type="ECO:0000313" key="4">
    <source>
        <dbReference type="Proteomes" id="UP000613768"/>
    </source>
</evidence>
<accession>A0AAW3ZU71</accession>
<dbReference type="Pfam" id="PF25023">
    <property type="entry name" value="TEN_YD-shell"/>
    <property type="match status" value="2"/>
</dbReference>
<dbReference type="NCBIfam" id="TIGR01643">
    <property type="entry name" value="YD_repeat_2x"/>
    <property type="match status" value="7"/>
</dbReference>
<dbReference type="PANTHER" id="PTHR32305">
    <property type="match status" value="1"/>
</dbReference>
<dbReference type="AlphaFoldDB" id="A0AAW3ZU71"/>
<proteinExistence type="predicted"/>
<sequence>ERRTRYAYDAQNRLTSITTEADADTAAASTGYAYDAAGNITKITDAEAGETRFEDFDALGNARTRIDARGKRWTQTFDAAGNLLSQTDPLGRTTRYEYDAVGNRTKTIFPPAQLGETATEMAYHYDAANRLIRTVDALGGERSTAYDRAGNRIEEEDESDNKTRYSYDRFNRLSTISDGNNNVTRYVYPDLSADPSSGALTHAGDLYQPIAIEHMGSRVSFKFNNRDKIVVIGQSSGVLGGEPTVIRSEYDLNGNVVLTEDAKGARTRYEHDALGRVLRVIDAHGGVTHYGYDDRDNLLSLTDANNNTHRFSYDRLNRTRSEARPMGQTHRYAYDADGNLIEELDARSQTANYVYDDAGRRTTTQYTRAGESNPHKTVSFSYDDRNVLTGYDDGTTSGQYTYDELQRKTQEAVNYGDFTWTYRYSYYPNGQKASYTTIDGTTFSYGYDAAKNLASIVIPNEGTIEYSNYRGTRPGQVSYPDGTLRSLTYDGLLRSETIKVVNASQETLMDYRYTYDAVGNIAEKATEHGPYRYEYDRVDRLTAADYPNGSGNDQINDSMASNTFPFADDRYTYDPLGNRLTDQRQTPGFTWQYNANNELLHSGFATYQYNENGSTTAKLDPATGEPIQRYAYNSEERMSEVRDAEGNLVAEYYYDPFGRRLWKTLYPGAEGHPGGGQPVKEYLAYSEEGYAGRKLGRSELEVSDEIEIYLISPESQWWSSELIGSRVDEWNYFQLEHNDIPSVISAAGSFPASAARRATFGQSPESARMDFRFPGQLFDLETSLAFNFNRTYSADTARYFEVDPIGLTADINLYRYANGNPEFFVDATGEAAPLAAVALLCLRSPRLCAAILTCIRNIKACTKPMCKAMCKGYQVVCKAPFHRKETGGAGACDGTEGCYLSTLKCGHFGACCTMRGACNICAFGGMGHPDRHGNRTTRDQPTVEECGKAYKCCAQAASKCYDCYF</sequence>
<organism evidence="3 4">
    <name type="scientific">Pseudomarimonas arenosa</name>
    <dbReference type="NCBI Taxonomy" id="2774145"/>
    <lineage>
        <taxon>Bacteria</taxon>
        <taxon>Pseudomonadati</taxon>
        <taxon>Pseudomonadota</taxon>
        <taxon>Gammaproteobacteria</taxon>
        <taxon>Lysobacterales</taxon>
        <taxon>Lysobacteraceae</taxon>
        <taxon>Pseudomarimonas</taxon>
    </lineage>
</organism>
<dbReference type="EMBL" id="JACYTR010000118">
    <property type="protein sequence ID" value="MBD8528295.1"/>
    <property type="molecule type" value="Genomic_DNA"/>
</dbReference>
<keyword evidence="1" id="KW-0677">Repeat</keyword>